<accession>A0A841HRS5</accession>
<dbReference type="RefSeq" id="WP_184334135.1">
    <property type="nucleotide sequence ID" value="NZ_JACHHZ010000004.1"/>
</dbReference>
<evidence type="ECO:0000256" key="2">
    <source>
        <dbReference type="SAM" id="Phobius"/>
    </source>
</evidence>
<protein>
    <submittedName>
        <fullName evidence="3">Uncharacterized protein</fullName>
    </submittedName>
</protein>
<feature type="compositionally biased region" description="Basic and acidic residues" evidence="1">
    <location>
        <begin position="64"/>
        <end position="77"/>
    </location>
</feature>
<evidence type="ECO:0000313" key="4">
    <source>
        <dbReference type="Proteomes" id="UP000588068"/>
    </source>
</evidence>
<sequence length="77" mass="8666">MPEPWVVLVLVADVIVGIAIWRYLRSRRSSRKRPVGAGFGWALLFLSSGRMPPPPPQSQIEQEAGERKNRGISERDP</sequence>
<reference evidence="3 4" key="1">
    <citation type="submission" date="2020-08" db="EMBL/GenBank/DDBJ databases">
        <title>Genomic Encyclopedia of Type Strains, Phase IV (KMG-IV): sequencing the most valuable type-strain genomes for metagenomic binning, comparative biology and taxonomic classification.</title>
        <authorList>
            <person name="Goeker M."/>
        </authorList>
    </citation>
    <scope>NUCLEOTIDE SEQUENCE [LARGE SCALE GENOMIC DNA]</scope>
    <source>
        <strain evidence="3 4">DSM 26723</strain>
    </source>
</reference>
<gene>
    <name evidence="3" type="ORF">HNQ60_003619</name>
</gene>
<proteinExistence type="predicted"/>
<keyword evidence="2" id="KW-1133">Transmembrane helix</keyword>
<keyword evidence="2" id="KW-0812">Transmembrane</keyword>
<dbReference type="Proteomes" id="UP000588068">
    <property type="component" value="Unassembled WGS sequence"/>
</dbReference>
<feature type="region of interest" description="Disordered" evidence="1">
    <location>
        <begin position="50"/>
        <end position="77"/>
    </location>
</feature>
<organism evidence="3 4">
    <name type="scientific">Povalibacter uvarum</name>
    <dbReference type="NCBI Taxonomy" id="732238"/>
    <lineage>
        <taxon>Bacteria</taxon>
        <taxon>Pseudomonadati</taxon>
        <taxon>Pseudomonadota</taxon>
        <taxon>Gammaproteobacteria</taxon>
        <taxon>Steroidobacterales</taxon>
        <taxon>Steroidobacteraceae</taxon>
        <taxon>Povalibacter</taxon>
    </lineage>
</organism>
<keyword evidence="4" id="KW-1185">Reference proteome</keyword>
<evidence type="ECO:0000256" key="1">
    <source>
        <dbReference type="SAM" id="MobiDB-lite"/>
    </source>
</evidence>
<dbReference type="AlphaFoldDB" id="A0A841HRS5"/>
<name>A0A841HRS5_9GAMM</name>
<keyword evidence="2" id="KW-0472">Membrane</keyword>
<feature type="transmembrane region" description="Helical" evidence="2">
    <location>
        <begin position="6"/>
        <end position="24"/>
    </location>
</feature>
<comment type="caution">
    <text evidence="3">The sequence shown here is derived from an EMBL/GenBank/DDBJ whole genome shotgun (WGS) entry which is preliminary data.</text>
</comment>
<dbReference type="EMBL" id="JACHHZ010000004">
    <property type="protein sequence ID" value="MBB6094732.1"/>
    <property type="molecule type" value="Genomic_DNA"/>
</dbReference>
<evidence type="ECO:0000313" key="3">
    <source>
        <dbReference type="EMBL" id="MBB6094732.1"/>
    </source>
</evidence>